<evidence type="ECO:0000256" key="4">
    <source>
        <dbReference type="ARBA" id="ARBA00022723"/>
    </source>
</evidence>
<dbReference type="GO" id="GO:0005975">
    <property type="term" value="P:carbohydrate metabolic process"/>
    <property type="evidence" value="ECO:0007669"/>
    <property type="project" value="InterPro"/>
</dbReference>
<dbReference type="RefSeq" id="WP_123739311.1">
    <property type="nucleotide sequence ID" value="NZ_RKHQ01000001.1"/>
</dbReference>
<keyword evidence="5" id="KW-0378">Hydrolase</keyword>
<keyword evidence="7" id="KW-0326">Glycosidase</keyword>
<organism evidence="10 11">
    <name type="scientific">Salana multivorans</name>
    <dbReference type="NCBI Taxonomy" id="120377"/>
    <lineage>
        <taxon>Bacteria</taxon>
        <taxon>Bacillati</taxon>
        <taxon>Actinomycetota</taxon>
        <taxon>Actinomycetes</taxon>
        <taxon>Micrococcales</taxon>
        <taxon>Beutenbergiaceae</taxon>
        <taxon>Salana</taxon>
    </lineage>
</organism>
<keyword evidence="6" id="KW-0862">Zinc</keyword>
<dbReference type="CDD" id="cd03143">
    <property type="entry name" value="A4_beta-galactosidase_middle_domain"/>
    <property type="match status" value="1"/>
</dbReference>
<comment type="catalytic activity">
    <reaction evidence="1">
        <text>Hydrolysis of terminal non-reducing beta-D-galactose residues in beta-D-galactosides.</text>
        <dbReference type="EC" id="3.2.1.23"/>
    </reaction>
</comment>
<reference evidence="10 11" key="1">
    <citation type="submission" date="2018-11" db="EMBL/GenBank/DDBJ databases">
        <title>Sequencing the genomes of 1000 actinobacteria strains.</title>
        <authorList>
            <person name="Klenk H.-P."/>
        </authorList>
    </citation>
    <scope>NUCLEOTIDE SEQUENCE [LARGE SCALE GENOMIC DNA]</scope>
    <source>
        <strain evidence="10 11">DSM 13521</strain>
    </source>
</reference>
<keyword evidence="11" id="KW-1185">Reference proteome</keyword>
<evidence type="ECO:0000256" key="2">
    <source>
        <dbReference type="ARBA" id="ARBA00005940"/>
    </source>
</evidence>
<dbReference type="Proteomes" id="UP000275356">
    <property type="component" value="Unassembled WGS sequence"/>
</dbReference>
<evidence type="ECO:0000259" key="8">
    <source>
        <dbReference type="Pfam" id="PF02449"/>
    </source>
</evidence>
<dbReference type="InterPro" id="IPR013529">
    <property type="entry name" value="Glyco_hydro_42_N"/>
</dbReference>
<dbReference type="InterPro" id="IPR017853">
    <property type="entry name" value="GH"/>
</dbReference>
<dbReference type="Gene3D" id="3.20.20.80">
    <property type="entry name" value="Glycosidases"/>
    <property type="match status" value="1"/>
</dbReference>
<dbReference type="SUPFAM" id="SSF52317">
    <property type="entry name" value="Class I glutamine amidotransferase-like"/>
    <property type="match status" value="1"/>
</dbReference>
<dbReference type="Gene3D" id="3.40.50.880">
    <property type="match status" value="1"/>
</dbReference>
<dbReference type="OrthoDB" id="9800974at2"/>
<accession>A0A3N2DBX1</accession>
<dbReference type="GO" id="GO:0046872">
    <property type="term" value="F:metal ion binding"/>
    <property type="evidence" value="ECO:0007669"/>
    <property type="project" value="UniProtKB-KW"/>
</dbReference>
<name>A0A3N2DBX1_9MICO</name>
<evidence type="ECO:0000313" key="10">
    <source>
        <dbReference type="EMBL" id="ROR97233.1"/>
    </source>
</evidence>
<dbReference type="Pfam" id="PF02449">
    <property type="entry name" value="Glyco_hydro_42"/>
    <property type="match status" value="1"/>
</dbReference>
<dbReference type="PANTHER" id="PTHR36447:SF2">
    <property type="entry name" value="BETA-GALACTOSIDASE YESZ"/>
    <property type="match status" value="1"/>
</dbReference>
<proteinExistence type="inferred from homology"/>
<protein>
    <recommendedName>
        <fullName evidence="3">beta-galactosidase</fullName>
        <ecNumber evidence="3">3.2.1.23</ecNumber>
    </recommendedName>
</protein>
<dbReference type="EC" id="3.2.1.23" evidence="3"/>
<sequence>MPQDEDAQTARTRPSVLFGAAYYAEYHVTDRMTDRLETDLDLMRDAGFTVIRVGESVWSTWEPREGEYDLEWLAPVLDAAHARGIGVILGTPTYAAPPWLQKAYPEIAAQTRTGQPVPWGSRQEIDYTHAAFRFHAERVIRAVVARYADHPAVIGYQVDNEPGLFLFHNPATFRRFVAWLRARYGDVETLNREWGLTYWSHRIAHWDELWTPDGNSLPQYDLAWRRFQSEQTAEFIHWQADIVREYAGADQFVMTCIAYPRPAVDDELLTSRLDVAAGNPYFGAQDHLDPAQTLAPFEGWVTSGVAGVLRQADRLYSSRQDRFLVTETGAQSIGGAGYNLPPYPGQLTQAAFALVSRGASMIEYWHWHTLSYGTETYWGGVLPHGLEPGRVYREVAETGRRLAAIGSALDGFDPDADVALLWSTDSRYALDATAPFRGAADGRDGAYERIVDAFHGGAIDAGAQVRILHTAQALDLGAAALAERYPVLVAAGNYVATDADLRLLLDYAAAGGHLVLGPRTGYADDEARARVAVAPDVLRSAAGVRYEEFSTLERDVPVTLHETLGSVRATVDGSAAATLWIDGLALDAAGAGLADSAGAALGDARTDADPAAATLATYDHPFFGAFPAVTTRPHGAGRVTVVGTIPNRPLAAAVMAWAVPDPIGHGLARVGLPVTVGSGALPDGRRAWFLFNWSWREYDVELRRDVARLDAADGADAHGAADDAGGRHRAGDRLSVGPWSVATLIDV</sequence>
<dbReference type="AlphaFoldDB" id="A0A3N2DBX1"/>
<evidence type="ECO:0000256" key="6">
    <source>
        <dbReference type="ARBA" id="ARBA00022833"/>
    </source>
</evidence>
<dbReference type="GO" id="GO:0009341">
    <property type="term" value="C:beta-galactosidase complex"/>
    <property type="evidence" value="ECO:0007669"/>
    <property type="project" value="InterPro"/>
</dbReference>
<evidence type="ECO:0000256" key="5">
    <source>
        <dbReference type="ARBA" id="ARBA00022801"/>
    </source>
</evidence>
<dbReference type="PANTHER" id="PTHR36447">
    <property type="entry name" value="BETA-GALACTOSIDASE GANA"/>
    <property type="match status" value="1"/>
</dbReference>
<dbReference type="EMBL" id="RKHQ01000001">
    <property type="protein sequence ID" value="ROR97233.1"/>
    <property type="molecule type" value="Genomic_DNA"/>
</dbReference>
<dbReference type="Pfam" id="PF08532">
    <property type="entry name" value="Glyco_hydro_42M"/>
    <property type="match status" value="1"/>
</dbReference>
<dbReference type="InterPro" id="IPR013738">
    <property type="entry name" value="Beta_galactosidase_Trimer"/>
</dbReference>
<dbReference type="InterPro" id="IPR003476">
    <property type="entry name" value="Glyco_hydro_42"/>
</dbReference>
<evidence type="ECO:0000256" key="1">
    <source>
        <dbReference type="ARBA" id="ARBA00001412"/>
    </source>
</evidence>
<evidence type="ECO:0000256" key="3">
    <source>
        <dbReference type="ARBA" id="ARBA00012756"/>
    </source>
</evidence>
<dbReference type="GO" id="GO:0004565">
    <property type="term" value="F:beta-galactosidase activity"/>
    <property type="evidence" value="ECO:0007669"/>
    <property type="project" value="UniProtKB-EC"/>
</dbReference>
<gene>
    <name evidence="10" type="ORF">EDD28_1830</name>
</gene>
<keyword evidence="4" id="KW-0479">Metal-binding</keyword>
<evidence type="ECO:0000259" key="9">
    <source>
        <dbReference type="Pfam" id="PF08532"/>
    </source>
</evidence>
<feature type="domain" description="Glycoside hydrolase family 42 N-terminal" evidence="8">
    <location>
        <begin position="33"/>
        <end position="404"/>
    </location>
</feature>
<comment type="similarity">
    <text evidence="2">Belongs to the glycosyl hydrolase 42 family.</text>
</comment>
<feature type="domain" description="Beta-galactosidase trimerisation" evidence="9">
    <location>
        <begin position="416"/>
        <end position="655"/>
    </location>
</feature>
<dbReference type="InterPro" id="IPR029062">
    <property type="entry name" value="Class_I_gatase-like"/>
</dbReference>
<evidence type="ECO:0000313" key="11">
    <source>
        <dbReference type="Proteomes" id="UP000275356"/>
    </source>
</evidence>
<evidence type="ECO:0000256" key="7">
    <source>
        <dbReference type="ARBA" id="ARBA00023295"/>
    </source>
</evidence>
<comment type="caution">
    <text evidence="10">The sequence shown here is derived from an EMBL/GenBank/DDBJ whole genome shotgun (WGS) entry which is preliminary data.</text>
</comment>
<dbReference type="SUPFAM" id="SSF51445">
    <property type="entry name" value="(Trans)glycosidases"/>
    <property type="match status" value="1"/>
</dbReference>